<comment type="caution">
    <text evidence="3">The sequence shown here is derived from an EMBL/GenBank/DDBJ whole genome shotgun (WGS) entry which is preliminary data.</text>
</comment>
<dbReference type="AlphaFoldDB" id="A0A0F3H112"/>
<feature type="transmembrane region" description="Helical" evidence="1">
    <location>
        <begin position="71"/>
        <end position="91"/>
    </location>
</feature>
<dbReference type="GO" id="GO:0003964">
    <property type="term" value="F:RNA-directed DNA polymerase activity"/>
    <property type="evidence" value="ECO:0007669"/>
    <property type="project" value="UniProtKB-KW"/>
</dbReference>
<dbReference type="InterPro" id="IPR016151">
    <property type="entry name" value="DNA_mismatch_repair_MutS_N"/>
</dbReference>
<keyword evidence="3" id="KW-0695">RNA-directed DNA polymerase</keyword>
<dbReference type="SUPFAM" id="SSF55271">
    <property type="entry name" value="DNA repair protein MutS, domain I"/>
    <property type="match status" value="1"/>
</dbReference>
<evidence type="ECO:0000313" key="3">
    <source>
        <dbReference type="EMBL" id="KJU86638.1"/>
    </source>
</evidence>
<dbReference type="GO" id="GO:0030983">
    <property type="term" value="F:mismatched DNA binding"/>
    <property type="evidence" value="ECO:0007669"/>
    <property type="project" value="InterPro"/>
</dbReference>
<feature type="domain" description="DNA mismatch repair protein MutS-like N-terminal" evidence="2">
    <location>
        <begin position="102"/>
        <end position="179"/>
    </location>
</feature>
<evidence type="ECO:0000313" key="4">
    <source>
        <dbReference type="Proteomes" id="UP000033423"/>
    </source>
</evidence>
<name>A0A0F3H112_9BACT</name>
<dbReference type="EMBL" id="LACI01000516">
    <property type="protein sequence ID" value="KJU86638.1"/>
    <property type="molecule type" value="Genomic_DNA"/>
</dbReference>
<dbReference type="Gene3D" id="3.40.1170.10">
    <property type="entry name" value="DNA repair protein MutS, domain I"/>
    <property type="match status" value="1"/>
</dbReference>
<keyword evidence="3" id="KW-0548">Nucleotidyltransferase</keyword>
<keyword evidence="1" id="KW-1133">Transmembrane helix</keyword>
<dbReference type="InterPro" id="IPR007695">
    <property type="entry name" value="DNA_mismatch_repair_MutS-lik_N"/>
</dbReference>
<keyword evidence="3" id="KW-0808">Transferase</keyword>
<organism evidence="3 4">
    <name type="scientific">Candidatus Magnetobacterium bavaricum</name>
    <dbReference type="NCBI Taxonomy" id="29290"/>
    <lineage>
        <taxon>Bacteria</taxon>
        <taxon>Pseudomonadati</taxon>
        <taxon>Nitrospirota</taxon>
        <taxon>Thermodesulfovibrionia</taxon>
        <taxon>Thermodesulfovibrionales</taxon>
        <taxon>Candidatus Magnetobacteriaceae</taxon>
        <taxon>Candidatus Magnetobacterium</taxon>
    </lineage>
</organism>
<dbReference type="Pfam" id="PF01624">
    <property type="entry name" value="MutS_I"/>
    <property type="match status" value="1"/>
</dbReference>
<accession>A0A0F3H112</accession>
<keyword evidence="1" id="KW-0472">Membrane</keyword>
<dbReference type="GO" id="GO:0005524">
    <property type="term" value="F:ATP binding"/>
    <property type="evidence" value="ECO:0007669"/>
    <property type="project" value="InterPro"/>
</dbReference>
<evidence type="ECO:0000259" key="2">
    <source>
        <dbReference type="Pfam" id="PF01624"/>
    </source>
</evidence>
<keyword evidence="1" id="KW-0812">Transmembrane</keyword>
<sequence>MDSCFSIVSPWLEQGTIRWFFTTVVDSCFRRNDKESQRNNKKSKGSDNGNWSLYYLHMDIKNFFMTIEKDILYAILPVSNGINFLISPIYRFVDEFKTSKMQYLYYTGIFRHSVIFFQVGYFYEFYDEPIPEVGDALHLKRMKDNSRGTTYGFPMSYEAVYLDRLIRSGTRSVVIVREMAGYIGRIKERLPVRRIEAV</sequence>
<dbReference type="Proteomes" id="UP000033423">
    <property type="component" value="Unassembled WGS sequence"/>
</dbReference>
<reference evidence="3 4" key="1">
    <citation type="submission" date="2015-02" db="EMBL/GenBank/DDBJ databases">
        <title>Single-cell genomics of uncultivated deep-branching MTB reveals a conserved set of magnetosome genes.</title>
        <authorList>
            <person name="Kolinko S."/>
            <person name="Richter M."/>
            <person name="Glockner F.O."/>
            <person name="Brachmann A."/>
            <person name="Schuler D."/>
        </authorList>
    </citation>
    <scope>NUCLEOTIDE SEQUENCE [LARGE SCALE GENOMIC DNA]</scope>
    <source>
        <strain evidence="3">TM-1</strain>
    </source>
</reference>
<dbReference type="GO" id="GO:0006298">
    <property type="term" value="P:mismatch repair"/>
    <property type="evidence" value="ECO:0007669"/>
    <property type="project" value="InterPro"/>
</dbReference>
<gene>
    <name evidence="3" type="ORF">MBAV_001167</name>
</gene>
<proteinExistence type="predicted"/>
<keyword evidence="4" id="KW-1185">Reference proteome</keyword>
<protein>
    <submittedName>
        <fullName evidence="3">Retron-type reverse transcriptase</fullName>
    </submittedName>
</protein>
<evidence type="ECO:0000256" key="1">
    <source>
        <dbReference type="SAM" id="Phobius"/>
    </source>
</evidence>